<protein>
    <submittedName>
        <fullName evidence="1">Uncharacterized protein</fullName>
    </submittedName>
</protein>
<sequence length="159" mass="18019">MNTSSNEFEEALAFAEDLVWTFFISSNVSLSPSSGASYRIRSHVNFDVLLTVYHFSRVLSKPYYRANYFPRGYNVLDFLLFCGKVVSQALHDYRCGTEEAVEYAINSIATCLNEFMSSGEFERNGGWSELQDTCSKLSTWPAFRSVVCLGNKYGDRAEC</sequence>
<dbReference type="AlphaFoldDB" id="A0AAV2BVB4"/>
<comment type="caution">
    <text evidence="1">The sequence shown here is derived from an EMBL/GenBank/DDBJ whole genome shotgun (WGS) entry which is preliminary data.</text>
</comment>
<dbReference type="Proteomes" id="UP001497382">
    <property type="component" value="Unassembled WGS sequence"/>
</dbReference>
<reference evidence="1 2" key="1">
    <citation type="submission" date="2024-04" db="EMBL/GenBank/DDBJ databases">
        <authorList>
            <person name="Rising A."/>
            <person name="Reimegard J."/>
            <person name="Sonavane S."/>
            <person name="Akerstrom W."/>
            <person name="Nylinder S."/>
            <person name="Hedman E."/>
            <person name="Kallberg Y."/>
        </authorList>
    </citation>
    <scope>NUCLEOTIDE SEQUENCE [LARGE SCALE GENOMIC DNA]</scope>
</reference>
<accession>A0AAV2BVB4</accession>
<gene>
    <name evidence="1" type="ORF">LARSCL_LOCUS21586</name>
</gene>
<name>A0AAV2BVB4_9ARAC</name>
<evidence type="ECO:0000313" key="2">
    <source>
        <dbReference type="Proteomes" id="UP001497382"/>
    </source>
</evidence>
<organism evidence="1 2">
    <name type="scientific">Larinioides sclopetarius</name>
    <dbReference type="NCBI Taxonomy" id="280406"/>
    <lineage>
        <taxon>Eukaryota</taxon>
        <taxon>Metazoa</taxon>
        <taxon>Ecdysozoa</taxon>
        <taxon>Arthropoda</taxon>
        <taxon>Chelicerata</taxon>
        <taxon>Arachnida</taxon>
        <taxon>Araneae</taxon>
        <taxon>Araneomorphae</taxon>
        <taxon>Entelegynae</taxon>
        <taxon>Araneoidea</taxon>
        <taxon>Araneidae</taxon>
        <taxon>Larinioides</taxon>
    </lineage>
</organism>
<dbReference type="EMBL" id="CAXIEN010000519">
    <property type="protein sequence ID" value="CAL1299807.1"/>
    <property type="molecule type" value="Genomic_DNA"/>
</dbReference>
<evidence type="ECO:0000313" key="1">
    <source>
        <dbReference type="EMBL" id="CAL1299807.1"/>
    </source>
</evidence>
<proteinExistence type="predicted"/>
<keyword evidence="2" id="KW-1185">Reference proteome</keyword>